<dbReference type="Proteomes" id="UP000595001">
    <property type="component" value="Chromosome"/>
</dbReference>
<name>A0A7T3FZL4_9EURY</name>
<reference evidence="1 2" key="1">
    <citation type="submission" date="2020-12" db="EMBL/GenBank/DDBJ databases">
        <title>Halosimplex halophilum sp. nov. and Halosimplex salinum sp. nov., two new members of the genus Halosimplex.</title>
        <authorList>
            <person name="Cui H.L."/>
        </authorList>
    </citation>
    <scope>NUCLEOTIDE SEQUENCE [LARGE SCALE GENOMIC DNA]</scope>
    <source>
        <strain evidence="1 2">YGH94</strain>
    </source>
</reference>
<dbReference type="KEGG" id="hlt:I7X12_03055"/>
<organism evidence="1 2">
    <name type="scientific">Halosimplex litoreum</name>
    <dbReference type="NCBI Taxonomy" id="1198301"/>
    <lineage>
        <taxon>Archaea</taxon>
        <taxon>Methanobacteriati</taxon>
        <taxon>Methanobacteriota</taxon>
        <taxon>Stenosarchaea group</taxon>
        <taxon>Halobacteria</taxon>
        <taxon>Halobacteriales</taxon>
        <taxon>Haloarculaceae</taxon>
        <taxon>Halosimplex</taxon>
    </lineage>
</organism>
<accession>A0A7T3FZL4</accession>
<dbReference type="RefSeq" id="WP_198062412.1">
    <property type="nucleotide sequence ID" value="NZ_CP065856.1"/>
</dbReference>
<dbReference type="AlphaFoldDB" id="A0A7T3FZL4"/>
<proteinExistence type="predicted"/>
<evidence type="ECO:0000313" key="1">
    <source>
        <dbReference type="EMBL" id="QPV63625.1"/>
    </source>
</evidence>
<protein>
    <submittedName>
        <fullName evidence="1">Uncharacterized protein</fullName>
    </submittedName>
</protein>
<sequence length="64" mass="7129">MATEVDDIEVLWPLAGDELGTVPSVAEPLPIGSQVALYRVKRLSANGDVDRDEDQEPHMYYSRI</sequence>
<evidence type="ECO:0000313" key="2">
    <source>
        <dbReference type="Proteomes" id="UP000595001"/>
    </source>
</evidence>
<keyword evidence="2" id="KW-1185">Reference proteome</keyword>
<dbReference type="EMBL" id="CP065856">
    <property type="protein sequence ID" value="QPV63625.1"/>
    <property type="molecule type" value="Genomic_DNA"/>
</dbReference>
<dbReference type="GeneID" id="60587438"/>
<gene>
    <name evidence="1" type="ORF">I7X12_03055</name>
</gene>